<name>A0A1I2PNC3_9BACT</name>
<evidence type="ECO:0008006" key="3">
    <source>
        <dbReference type="Google" id="ProtNLM"/>
    </source>
</evidence>
<dbReference type="OrthoDB" id="850769at2"/>
<dbReference type="Gene3D" id="1.25.10.10">
    <property type="entry name" value="Leucine-rich Repeat Variant"/>
    <property type="match status" value="1"/>
</dbReference>
<dbReference type="InterPro" id="IPR011989">
    <property type="entry name" value="ARM-like"/>
</dbReference>
<accession>A0A1I2PNC3</accession>
<dbReference type="Proteomes" id="UP000198724">
    <property type="component" value="Unassembled WGS sequence"/>
</dbReference>
<dbReference type="SUPFAM" id="SSF48371">
    <property type="entry name" value="ARM repeat"/>
    <property type="match status" value="1"/>
</dbReference>
<keyword evidence="2" id="KW-1185">Reference proteome</keyword>
<evidence type="ECO:0000313" key="2">
    <source>
        <dbReference type="Proteomes" id="UP000198724"/>
    </source>
</evidence>
<proteinExistence type="predicted"/>
<dbReference type="Pfam" id="PF13646">
    <property type="entry name" value="HEAT_2"/>
    <property type="match status" value="1"/>
</dbReference>
<dbReference type="AlphaFoldDB" id="A0A1I2PNC3"/>
<dbReference type="STRING" id="1436961.SAMN05421739_1011050"/>
<dbReference type="InterPro" id="IPR016024">
    <property type="entry name" value="ARM-type_fold"/>
</dbReference>
<evidence type="ECO:0000313" key="1">
    <source>
        <dbReference type="EMBL" id="SFG15517.1"/>
    </source>
</evidence>
<sequence length="177" mass="20485">MLLETELAKFWEWAGMTPETYPENRGLGEWETEYTDWEALYKAAKEVVVQLNTEFNHDLAQQLVYALAIDNESGQVLAIVEEKLESKLRFVKKAVNSNQPQAKWQIAELLGNVDVENREQILLNLINRNDDKYIKRRALLSLSKVNHPKAVEVAQKFLKDTDPFLKLVSKEITKKKV</sequence>
<reference evidence="2" key="1">
    <citation type="submission" date="2016-10" db="EMBL/GenBank/DDBJ databases">
        <authorList>
            <person name="Varghese N."/>
            <person name="Submissions S."/>
        </authorList>
    </citation>
    <scope>NUCLEOTIDE SEQUENCE [LARGE SCALE GENOMIC DNA]</scope>
    <source>
        <strain evidence="2">LP51</strain>
    </source>
</reference>
<organism evidence="1 2">
    <name type="scientific">Pontibacter chinhatensis</name>
    <dbReference type="NCBI Taxonomy" id="1436961"/>
    <lineage>
        <taxon>Bacteria</taxon>
        <taxon>Pseudomonadati</taxon>
        <taxon>Bacteroidota</taxon>
        <taxon>Cytophagia</taxon>
        <taxon>Cytophagales</taxon>
        <taxon>Hymenobacteraceae</taxon>
        <taxon>Pontibacter</taxon>
    </lineage>
</organism>
<dbReference type="EMBL" id="FOOT01000001">
    <property type="protein sequence ID" value="SFG15517.1"/>
    <property type="molecule type" value="Genomic_DNA"/>
</dbReference>
<gene>
    <name evidence="1" type="ORF">SAMN05421739_1011050</name>
</gene>
<protein>
    <recommendedName>
        <fullName evidence="3">HEAT repeat-containing protein</fullName>
    </recommendedName>
</protein>